<feature type="compositionally biased region" description="Basic and acidic residues" evidence="5">
    <location>
        <begin position="629"/>
        <end position="641"/>
    </location>
</feature>
<feature type="region of interest" description="Disordered" evidence="5">
    <location>
        <begin position="629"/>
        <end position="691"/>
    </location>
</feature>
<dbReference type="HAMAP" id="MF_00332">
    <property type="entry name" value="DnaK"/>
    <property type="match status" value="1"/>
</dbReference>
<dbReference type="FunFam" id="3.90.640.10:FF:000003">
    <property type="entry name" value="Molecular chaperone DnaK"/>
    <property type="match status" value="1"/>
</dbReference>
<dbReference type="FunFam" id="3.30.30.30:FF:000003">
    <property type="entry name" value="Heat shock protein 9"/>
    <property type="match status" value="1"/>
</dbReference>
<dbReference type="Gene3D" id="1.20.1270.10">
    <property type="match status" value="1"/>
</dbReference>
<sequence length="691" mass="75294">MLSAARAISKKALDCSKLSFDITGARNFSHLRNSASPAFSLHPKYDAQMRFKSEGVKGAVIGIDLGTTNSCVAVMEGKQAKVIENSEGSRTTPSIVAFSKDGERLVGMPAKRQAVTNSANTFYATKRLIGRRFDDAEVKKDMTNVSYKIVKATNGDAWVQGTDGKMYSPSQIGAFTLIKMKETADAYLNTKVKNAVITVPAYFNDSQRQATKDAGQISGLNVLRVINEPTAAALAYGMDKTEDKIIAVYDLGGGTFDISILEIQKGVFEVKSTNGDTFLGGEDFDNVLVNHLVSEFKKEQGLDVTKDPMAMQRLKEAAEKAKCELSSSLQTDINLPYLTMDASGPKHMNLKLSRSKFESLVGDLIKRTIAPCQKALKDAETGKSDVGEVLLVGGMTRMPKVQSTVQEIFGKQPSRAVNPDEAVAVGAAVQGGVLAGDVTDVLLLDVTPLSLGIETLGGVFTRLITRNTTIPTKKSQVFSTAADGQTQVEIKVHQGEREMASDNKMLGQFSLVGIPPAPRGVPQVEVTFDIDANGIVHVSARDKGTGKEQQIVIQSSGGLSKDEIENMVRNAEQYAQADKVKKERVEVVNQAEGIVHDTETKMEEYKDQLPQEECTKMKEEIAKVREMLAKKDDVEPEELRKTTSSLQQSSLKLFEMAYKKMASERESSSGGSSEQQQQQSEEPKEKKEEKN</sequence>
<evidence type="ECO:0000313" key="6">
    <source>
        <dbReference type="EMBL" id="CAH0553438.1"/>
    </source>
</evidence>
<dbReference type="GO" id="GO:0140662">
    <property type="term" value="F:ATP-dependent protein folding chaperone"/>
    <property type="evidence" value="ECO:0007669"/>
    <property type="project" value="InterPro"/>
</dbReference>
<gene>
    <name evidence="6" type="ORF">MELIAE_LOCUS5426</name>
</gene>
<dbReference type="InterPro" id="IPR018181">
    <property type="entry name" value="Heat_shock_70_CS"/>
</dbReference>
<dbReference type="PANTHER" id="PTHR19375">
    <property type="entry name" value="HEAT SHOCK PROTEIN 70KDA"/>
    <property type="match status" value="1"/>
</dbReference>
<dbReference type="Pfam" id="PF00012">
    <property type="entry name" value="HSP70"/>
    <property type="match status" value="1"/>
</dbReference>
<evidence type="ECO:0000256" key="2">
    <source>
        <dbReference type="ARBA" id="ARBA00022741"/>
    </source>
</evidence>
<keyword evidence="3 4" id="KW-0067">ATP-binding</keyword>
<dbReference type="PRINTS" id="PR00301">
    <property type="entry name" value="HEATSHOCK70"/>
</dbReference>
<dbReference type="FunFam" id="3.30.420.40:FF:000004">
    <property type="entry name" value="Molecular chaperone DnaK"/>
    <property type="match status" value="1"/>
</dbReference>
<dbReference type="GO" id="GO:0051082">
    <property type="term" value="F:unfolded protein binding"/>
    <property type="evidence" value="ECO:0007669"/>
    <property type="project" value="InterPro"/>
</dbReference>
<dbReference type="FunFam" id="3.30.420.40:FF:000020">
    <property type="entry name" value="Chaperone protein HscA homolog"/>
    <property type="match status" value="1"/>
</dbReference>
<feature type="compositionally biased region" description="Low complexity" evidence="5">
    <location>
        <begin position="668"/>
        <end position="680"/>
    </location>
</feature>
<protein>
    <recommendedName>
        <fullName evidence="8">Heat shock 70 kDa protein cognate 5</fullName>
    </recommendedName>
</protein>
<comment type="similarity">
    <text evidence="1 4">Belongs to the heat shock protein 70 family.</text>
</comment>
<keyword evidence="2 4" id="KW-0547">Nucleotide-binding</keyword>
<evidence type="ECO:0000256" key="1">
    <source>
        <dbReference type="ARBA" id="ARBA00007381"/>
    </source>
</evidence>
<feature type="compositionally biased region" description="Low complexity" evidence="5">
    <location>
        <begin position="642"/>
        <end position="653"/>
    </location>
</feature>
<organism evidence="6 7">
    <name type="scientific">Brassicogethes aeneus</name>
    <name type="common">Rape pollen beetle</name>
    <name type="synonym">Meligethes aeneus</name>
    <dbReference type="NCBI Taxonomy" id="1431903"/>
    <lineage>
        <taxon>Eukaryota</taxon>
        <taxon>Metazoa</taxon>
        <taxon>Ecdysozoa</taxon>
        <taxon>Arthropoda</taxon>
        <taxon>Hexapoda</taxon>
        <taxon>Insecta</taxon>
        <taxon>Pterygota</taxon>
        <taxon>Neoptera</taxon>
        <taxon>Endopterygota</taxon>
        <taxon>Coleoptera</taxon>
        <taxon>Polyphaga</taxon>
        <taxon>Cucujiformia</taxon>
        <taxon>Nitidulidae</taxon>
        <taxon>Meligethinae</taxon>
        <taxon>Brassicogethes</taxon>
    </lineage>
</organism>
<evidence type="ECO:0008006" key="8">
    <source>
        <dbReference type="Google" id="ProtNLM"/>
    </source>
</evidence>
<dbReference type="InterPro" id="IPR043129">
    <property type="entry name" value="ATPase_NBD"/>
</dbReference>
<evidence type="ECO:0000256" key="4">
    <source>
        <dbReference type="RuleBase" id="RU003322"/>
    </source>
</evidence>
<dbReference type="PROSITE" id="PS00297">
    <property type="entry name" value="HSP70_1"/>
    <property type="match status" value="1"/>
</dbReference>
<dbReference type="PROSITE" id="PS01036">
    <property type="entry name" value="HSP70_3"/>
    <property type="match status" value="1"/>
</dbReference>
<evidence type="ECO:0000313" key="7">
    <source>
        <dbReference type="Proteomes" id="UP001154078"/>
    </source>
</evidence>
<dbReference type="AlphaFoldDB" id="A0A9P0FES2"/>
<dbReference type="OrthoDB" id="2401965at2759"/>
<dbReference type="InterPro" id="IPR013126">
    <property type="entry name" value="Hsp_70_fam"/>
</dbReference>
<dbReference type="Gene3D" id="3.30.30.30">
    <property type="match status" value="1"/>
</dbReference>
<evidence type="ECO:0000256" key="3">
    <source>
        <dbReference type="ARBA" id="ARBA00022840"/>
    </source>
</evidence>
<keyword evidence="7" id="KW-1185">Reference proteome</keyword>
<name>A0A9P0FES2_BRAAE</name>
<dbReference type="FunFam" id="1.20.1270.10:FF:000011">
    <property type="entry name" value="stress-70 protein, mitochondrial isoform X1"/>
    <property type="match status" value="1"/>
</dbReference>
<dbReference type="EMBL" id="OV121134">
    <property type="protein sequence ID" value="CAH0553438.1"/>
    <property type="molecule type" value="Genomic_DNA"/>
</dbReference>
<dbReference type="SUPFAM" id="SSF100920">
    <property type="entry name" value="Heat shock protein 70kD (HSP70), peptide-binding domain"/>
    <property type="match status" value="1"/>
</dbReference>
<dbReference type="NCBIfam" id="TIGR02350">
    <property type="entry name" value="prok_dnaK"/>
    <property type="match status" value="1"/>
</dbReference>
<feature type="compositionally biased region" description="Basic and acidic residues" evidence="5">
    <location>
        <begin position="657"/>
        <end position="667"/>
    </location>
</feature>
<dbReference type="Gene3D" id="2.60.34.10">
    <property type="entry name" value="Substrate Binding Domain Of DNAk, Chain A, domain 1"/>
    <property type="match status" value="1"/>
</dbReference>
<dbReference type="PROSITE" id="PS00329">
    <property type="entry name" value="HSP70_2"/>
    <property type="match status" value="1"/>
</dbReference>
<dbReference type="InterPro" id="IPR029048">
    <property type="entry name" value="HSP70_C_sf"/>
</dbReference>
<dbReference type="Proteomes" id="UP001154078">
    <property type="component" value="Chromosome 3"/>
</dbReference>
<dbReference type="InterPro" id="IPR029047">
    <property type="entry name" value="HSP70_peptide-bd_sf"/>
</dbReference>
<feature type="compositionally biased region" description="Basic and acidic residues" evidence="5">
    <location>
        <begin position="681"/>
        <end position="691"/>
    </location>
</feature>
<dbReference type="SUPFAM" id="SSF53067">
    <property type="entry name" value="Actin-like ATPase domain"/>
    <property type="match status" value="2"/>
</dbReference>
<proteinExistence type="inferred from homology"/>
<dbReference type="FunFam" id="2.60.34.10:FF:000014">
    <property type="entry name" value="Chaperone protein DnaK HSP70"/>
    <property type="match status" value="1"/>
</dbReference>
<dbReference type="Gene3D" id="3.90.640.10">
    <property type="entry name" value="Actin, Chain A, domain 4"/>
    <property type="match status" value="1"/>
</dbReference>
<evidence type="ECO:0000256" key="5">
    <source>
        <dbReference type="SAM" id="MobiDB-lite"/>
    </source>
</evidence>
<dbReference type="CDD" id="cd11733">
    <property type="entry name" value="ASKHA_NBD_HSP70_HSPA9"/>
    <property type="match status" value="1"/>
</dbReference>
<dbReference type="GO" id="GO:0005524">
    <property type="term" value="F:ATP binding"/>
    <property type="evidence" value="ECO:0007669"/>
    <property type="project" value="UniProtKB-KW"/>
</dbReference>
<dbReference type="Gene3D" id="3.30.420.40">
    <property type="match status" value="2"/>
</dbReference>
<dbReference type="InterPro" id="IPR012725">
    <property type="entry name" value="Chaperone_DnaK"/>
</dbReference>
<dbReference type="NCBIfam" id="NF001413">
    <property type="entry name" value="PRK00290.1"/>
    <property type="match status" value="1"/>
</dbReference>
<reference evidence="6" key="1">
    <citation type="submission" date="2021-12" db="EMBL/GenBank/DDBJ databases">
        <authorList>
            <person name="King R."/>
        </authorList>
    </citation>
    <scope>NUCLEOTIDE SEQUENCE</scope>
</reference>
<accession>A0A9P0FES2</accession>